<sequence>MDNNISKLKVSVIIPVYQAVSFLERAVKSALIQENVEEIILVEDGSMDGSYELCQELQQKYSIVRLYTHEERSNKGQSASRNFALKHTSGQWIQFLDADDELFPGKIASQLSKVEEDTPFVVGNAIDKFLDGREHKRKHVKDIWEGLFLSKAGITSANLWNKTYLDKVGGFDSKLMTSVEYDLMFRMLQISEKPAFDDSYLIYIHMTPNSICRDDSKQQLRIKNWIGLRKRIKEYLESQDRFNKFSYKFYYSAGIGSYLSNNDQPLNSEVNHFYFKVYLSTLEIKKSIFKLLNPIKINNGP</sequence>
<dbReference type="InterPro" id="IPR050834">
    <property type="entry name" value="Glycosyltransf_2"/>
</dbReference>
<dbReference type="CDD" id="cd00761">
    <property type="entry name" value="Glyco_tranf_GTA_type"/>
    <property type="match status" value="1"/>
</dbReference>
<comment type="caution">
    <text evidence="2">The sequence shown here is derived from an EMBL/GenBank/DDBJ whole genome shotgun (WGS) entry which is preliminary data.</text>
</comment>
<dbReference type="Proteomes" id="UP000727490">
    <property type="component" value="Unassembled WGS sequence"/>
</dbReference>
<protein>
    <submittedName>
        <fullName evidence="2">Glycosyltransferase family 2 protein</fullName>
    </submittedName>
</protein>
<dbReference type="PANTHER" id="PTHR43685">
    <property type="entry name" value="GLYCOSYLTRANSFERASE"/>
    <property type="match status" value="1"/>
</dbReference>
<proteinExistence type="predicted"/>
<dbReference type="Pfam" id="PF00535">
    <property type="entry name" value="Glycos_transf_2"/>
    <property type="match status" value="1"/>
</dbReference>
<dbReference type="RefSeq" id="WP_219286599.1">
    <property type="nucleotide sequence ID" value="NZ_RPHB01000001.1"/>
</dbReference>
<feature type="domain" description="Glycosyltransferase 2-like" evidence="1">
    <location>
        <begin position="11"/>
        <end position="140"/>
    </location>
</feature>
<reference evidence="2 3" key="1">
    <citation type="journal article" date="2020" name="Syst. Appl. Microbiol.">
        <title>Arthrospiribacter ruber gen. nov., sp. nov., a novel bacterium isolated from Arthrospira cultures.</title>
        <authorList>
            <person name="Waleron M."/>
            <person name="Misztak A."/>
            <person name="Waleron M.M."/>
            <person name="Furmaniak M."/>
            <person name="Mrozik A."/>
            <person name="Waleron K."/>
        </authorList>
    </citation>
    <scope>NUCLEOTIDE SEQUENCE [LARGE SCALE GENOMIC DNA]</scope>
    <source>
        <strain evidence="2 3">DPMB0001</strain>
    </source>
</reference>
<organism evidence="2 3">
    <name type="scientific">Arthrospiribacter ruber</name>
    <dbReference type="NCBI Taxonomy" id="2487934"/>
    <lineage>
        <taxon>Bacteria</taxon>
        <taxon>Pseudomonadati</taxon>
        <taxon>Bacteroidota</taxon>
        <taxon>Cytophagia</taxon>
        <taxon>Cytophagales</taxon>
        <taxon>Cyclobacteriaceae</taxon>
        <taxon>Arthrospiribacter</taxon>
    </lineage>
</organism>
<evidence type="ECO:0000313" key="3">
    <source>
        <dbReference type="Proteomes" id="UP000727490"/>
    </source>
</evidence>
<dbReference type="InterPro" id="IPR001173">
    <property type="entry name" value="Glyco_trans_2-like"/>
</dbReference>
<evidence type="ECO:0000259" key="1">
    <source>
        <dbReference type="Pfam" id="PF00535"/>
    </source>
</evidence>
<name>A0A951IRS7_9BACT</name>
<gene>
    <name evidence="2" type="ORF">EGN73_02015</name>
</gene>
<evidence type="ECO:0000313" key="2">
    <source>
        <dbReference type="EMBL" id="MBW3466590.1"/>
    </source>
</evidence>
<dbReference type="AlphaFoldDB" id="A0A951IRS7"/>
<keyword evidence="3" id="KW-1185">Reference proteome</keyword>
<dbReference type="EMBL" id="RPHB01000001">
    <property type="protein sequence ID" value="MBW3466590.1"/>
    <property type="molecule type" value="Genomic_DNA"/>
</dbReference>
<dbReference type="PANTHER" id="PTHR43685:SF2">
    <property type="entry name" value="GLYCOSYLTRANSFERASE 2-LIKE DOMAIN-CONTAINING PROTEIN"/>
    <property type="match status" value="1"/>
</dbReference>
<accession>A0A951IRS7</accession>